<feature type="transmembrane region" description="Helical" evidence="6">
    <location>
        <begin position="158"/>
        <end position="174"/>
    </location>
</feature>
<evidence type="ECO:0000256" key="1">
    <source>
        <dbReference type="ARBA" id="ARBA00004141"/>
    </source>
</evidence>
<keyword evidence="7" id="KW-0732">Signal</keyword>
<evidence type="ECO:0000256" key="6">
    <source>
        <dbReference type="SAM" id="Phobius"/>
    </source>
</evidence>
<sequence>MPSRSYWAVAALLCAFLLFNVAQAVVDKANDSGAIGLLSTEDIEDKLQECPIVQELSAHKVATSPPPGGLTSRIFAVLFPGSPAVNALLATLYISGPPNFLLALCPPNIDPSSLSIMVAFAVGGLMGDTLFHLLPEIFLGEEEVDRVKFVMVEPNKNLLLGVAIMIGFMTFVAMDKGLRIATGGEDPHDHSHGHGHAHADDKPTATTSGADAAGASSVRSRKSTSNTPSSVSDSTEPSKEPSASAKLGGLLNMIADFTHNITDGLALSSSFYASPTIGATTTVAVFFHEIPHEVGDFALLIQSGFSKRAAMGAQFVTAFGALLGTVIGIAVQEFGGSSASSGDADPGLLGTSLRWGDLLLPFTAGTFLYVGTVAVIPEMLETGPDRKRETRKTLTQFVAIAAGAGIMLAISWH</sequence>
<comment type="subcellular location">
    <subcellularLocation>
        <location evidence="1">Membrane</location>
        <topology evidence="1">Multi-pass membrane protein</topology>
    </subcellularLocation>
</comment>
<proteinExistence type="predicted"/>
<feature type="compositionally biased region" description="Basic and acidic residues" evidence="5">
    <location>
        <begin position="185"/>
        <end position="203"/>
    </location>
</feature>
<dbReference type="OrthoDB" id="200954at2759"/>
<feature type="compositionally biased region" description="Low complexity" evidence="5">
    <location>
        <begin position="204"/>
        <end position="235"/>
    </location>
</feature>
<dbReference type="AlphaFoldDB" id="A0A6A6BCF1"/>
<dbReference type="Pfam" id="PF02535">
    <property type="entry name" value="Zip"/>
    <property type="match status" value="1"/>
</dbReference>
<feature type="transmembrane region" description="Helical" evidence="6">
    <location>
        <begin position="358"/>
        <end position="381"/>
    </location>
</feature>
<dbReference type="GO" id="GO:0016020">
    <property type="term" value="C:membrane"/>
    <property type="evidence" value="ECO:0007669"/>
    <property type="project" value="UniProtKB-SubCell"/>
</dbReference>
<name>A0A6A6BCF1_9PEZI</name>
<gene>
    <name evidence="8" type="ORF">K452DRAFT_252349</name>
</gene>
<evidence type="ECO:0000256" key="2">
    <source>
        <dbReference type="ARBA" id="ARBA00022692"/>
    </source>
</evidence>
<feature type="transmembrane region" description="Helical" evidence="6">
    <location>
        <begin position="309"/>
        <end position="331"/>
    </location>
</feature>
<evidence type="ECO:0000313" key="9">
    <source>
        <dbReference type="Proteomes" id="UP000799438"/>
    </source>
</evidence>
<evidence type="ECO:0000256" key="7">
    <source>
        <dbReference type="SAM" id="SignalP"/>
    </source>
</evidence>
<dbReference type="GeneID" id="54295743"/>
<dbReference type="GO" id="GO:0006882">
    <property type="term" value="P:intracellular zinc ion homeostasis"/>
    <property type="evidence" value="ECO:0007669"/>
    <property type="project" value="TreeGrafter"/>
</dbReference>
<dbReference type="GO" id="GO:0005385">
    <property type="term" value="F:zinc ion transmembrane transporter activity"/>
    <property type="evidence" value="ECO:0007669"/>
    <property type="project" value="TreeGrafter"/>
</dbReference>
<reference evidence="8" key="1">
    <citation type="journal article" date="2020" name="Stud. Mycol.">
        <title>101 Dothideomycetes genomes: a test case for predicting lifestyles and emergence of pathogens.</title>
        <authorList>
            <person name="Haridas S."/>
            <person name="Albert R."/>
            <person name="Binder M."/>
            <person name="Bloem J."/>
            <person name="Labutti K."/>
            <person name="Salamov A."/>
            <person name="Andreopoulos B."/>
            <person name="Baker S."/>
            <person name="Barry K."/>
            <person name="Bills G."/>
            <person name="Bluhm B."/>
            <person name="Cannon C."/>
            <person name="Castanera R."/>
            <person name="Culley D."/>
            <person name="Daum C."/>
            <person name="Ezra D."/>
            <person name="Gonzalez J."/>
            <person name="Henrissat B."/>
            <person name="Kuo A."/>
            <person name="Liang C."/>
            <person name="Lipzen A."/>
            <person name="Lutzoni F."/>
            <person name="Magnuson J."/>
            <person name="Mondo S."/>
            <person name="Nolan M."/>
            <person name="Ohm R."/>
            <person name="Pangilinan J."/>
            <person name="Park H.-J."/>
            <person name="Ramirez L."/>
            <person name="Alfaro M."/>
            <person name="Sun H."/>
            <person name="Tritt A."/>
            <person name="Yoshinaga Y."/>
            <person name="Zwiers L.-H."/>
            <person name="Turgeon B."/>
            <person name="Goodwin S."/>
            <person name="Spatafora J."/>
            <person name="Crous P."/>
            <person name="Grigoriev I."/>
        </authorList>
    </citation>
    <scope>NUCLEOTIDE SEQUENCE</scope>
    <source>
        <strain evidence="8">CBS 121167</strain>
    </source>
</reference>
<accession>A0A6A6BCF1</accession>
<evidence type="ECO:0000313" key="8">
    <source>
        <dbReference type="EMBL" id="KAF2140597.1"/>
    </source>
</evidence>
<evidence type="ECO:0000256" key="3">
    <source>
        <dbReference type="ARBA" id="ARBA00022989"/>
    </source>
</evidence>
<feature type="transmembrane region" description="Helical" evidence="6">
    <location>
        <begin position="393"/>
        <end position="412"/>
    </location>
</feature>
<feature type="chain" id="PRO_5025470004" evidence="7">
    <location>
        <begin position="25"/>
        <end position="413"/>
    </location>
</feature>
<keyword evidence="4 6" id="KW-0472">Membrane</keyword>
<feature type="region of interest" description="Disordered" evidence="5">
    <location>
        <begin position="183"/>
        <end position="243"/>
    </location>
</feature>
<dbReference type="EMBL" id="ML995489">
    <property type="protein sequence ID" value="KAF2140597.1"/>
    <property type="molecule type" value="Genomic_DNA"/>
</dbReference>
<dbReference type="Proteomes" id="UP000799438">
    <property type="component" value="Unassembled WGS sequence"/>
</dbReference>
<dbReference type="RefSeq" id="XP_033396310.1">
    <property type="nucleotide sequence ID" value="XM_033538247.1"/>
</dbReference>
<evidence type="ECO:0000256" key="5">
    <source>
        <dbReference type="SAM" id="MobiDB-lite"/>
    </source>
</evidence>
<dbReference type="InterPro" id="IPR003689">
    <property type="entry name" value="ZIP"/>
</dbReference>
<dbReference type="PANTHER" id="PTHR16950">
    <property type="entry name" value="ZINC TRANSPORTER SLC39A7 HISTIDINE-RICH MEMBRANE PROTEIN KE4"/>
    <property type="match status" value="1"/>
</dbReference>
<evidence type="ECO:0000256" key="4">
    <source>
        <dbReference type="ARBA" id="ARBA00023136"/>
    </source>
</evidence>
<organism evidence="8 9">
    <name type="scientific">Aplosporella prunicola CBS 121167</name>
    <dbReference type="NCBI Taxonomy" id="1176127"/>
    <lineage>
        <taxon>Eukaryota</taxon>
        <taxon>Fungi</taxon>
        <taxon>Dikarya</taxon>
        <taxon>Ascomycota</taxon>
        <taxon>Pezizomycotina</taxon>
        <taxon>Dothideomycetes</taxon>
        <taxon>Dothideomycetes incertae sedis</taxon>
        <taxon>Botryosphaeriales</taxon>
        <taxon>Aplosporellaceae</taxon>
        <taxon>Aplosporella</taxon>
    </lineage>
</organism>
<feature type="transmembrane region" description="Helical" evidence="6">
    <location>
        <begin position="74"/>
        <end position="94"/>
    </location>
</feature>
<keyword evidence="2 6" id="KW-0812">Transmembrane</keyword>
<feature type="signal peptide" evidence="7">
    <location>
        <begin position="1"/>
        <end position="24"/>
    </location>
</feature>
<keyword evidence="3 6" id="KW-1133">Transmembrane helix</keyword>
<dbReference type="PANTHER" id="PTHR16950:SF16">
    <property type="entry name" value="ZINC TRANSPORTER ZIP13"/>
    <property type="match status" value="1"/>
</dbReference>
<keyword evidence="9" id="KW-1185">Reference proteome</keyword>
<protein>
    <submittedName>
        <fullName evidence="8">Uncharacterized protein</fullName>
    </submittedName>
</protein>